<feature type="transmembrane region" description="Helical" evidence="1">
    <location>
        <begin position="284"/>
        <end position="302"/>
    </location>
</feature>
<dbReference type="Proteomes" id="UP001516400">
    <property type="component" value="Unassembled WGS sequence"/>
</dbReference>
<feature type="transmembrane region" description="Helical" evidence="1">
    <location>
        <begin position="95"/>
        <end position="111"/>
    </location>
</feature>
<keyword evidence="4" id="KW-1185">Reference proteome</keyword>
<name>A0ABD2NNY7_9CUCU</name>
<feature type="transmembrane region" description="Helical" evidence="1">
    <location>
        <begin position="249"/>
        <end position="268"/>
    </location>
</feature>
<dbReference type="AlphaFoldDB" id="A0ABD2NNY7"/>
<evidence type="ECO:0000313" key="3">
    <source>
        <dbReference type="EMBL" id="KAL3280335.1"/>
    </source>
</evidence>
<feature type="transmembrane region" description="Helical" evidence="1">
    <location>
        <begin position="154"/>
        <end position="174"/>
    </location>
</feature>
<keyword evidence="1" id="KW-1133">Transmembrane helix</keyword>
<keyword evidence="2" id="KW-0732">Signal</keyword>
<dbReference type="SUPFAM" id="SSF103473">
    <property type="entry name" value="MFS general substrate transporter"/>
    <property type="match status" value="1"/>
</dbReference>
<proteinExistence type="predicted"/>
<organism evidence="3 4">
    <name type="scientific">Cryptolaemus montrouzieri</name>
    <dbReference type="NCBI Taxonomy" id="559131"/>
    <lineage>
        <taxon>Eukaryota</taxon>
        <taxon>Metazoa</taxon>
        <taxon>Ecdysozoa</taxon>
        <taxon>Arthropoda</taxon>
        <taxon>Hexapoda</taxon>
        <taxon>Insecta</taxon>
        <taxon>Pterygota</taxon>
        <taxon>Neoptera</taxon>
        <taxon>Endopterygota</taxon>
        <taxon>Coleoptera</taxon>
        <taxon>Polyphaga</taxon>
        <taxon>Cucujiformia</taxon>
        <taxon>Coccinelloidea</taxon>
        <taxon>Coccinellidae</taxon>
        <taxon>Scymninae</taxon>
        <taxon>Scymnini</taxon>
        <taxon>Cryptolaemus</taxon>
    </lineage>
</organism>
<feature type="transmembrane region" description="Helical" evidence="1">
    <location>
        <begin position="223"/>
        <end position="243"/>
    </location>
</feature>
<dbReference type="Gene3D" id="1.20.1250.20">
    <property type="entry name" value="MFS general substrate transporter like domains"/>
    <property type="match status" value="1"/>
</dbReference>
<accession>A0ABD2NNY7</accession>
<sequence length="341" mass="38137">MASILGDKIFLFQYLSVISVCVLTPSVPSTILKSGGNMFQLGCLMSISSVARMISKIICEELLKITGKQQLLKFSLIASTLLNGALWFASSSTAIIINRVLFVLIYQVPMLTEQLYGKQGEPKSIYRNPQVQRITATLIGCATVGSLIDRRGFYVIVMIATTISIATLAIFLQMQPQEKTKEKKLKASDVATVFSKSYSHIVKNIRDTDIHFANWDALLIKSLLVTQSIVVFILFVVMVIFVFRGNGAWVNTTAAYQLIVVLSIQFAFNKLKNKIDNYANPKQILENSALICTIFAMCLAFAPSYPFYLVMFIPLVIARTFVENYFVDVFELKKNQKLGKI</sequence>
<feature type="signal peptide" evidence="2">
    <location>
        <begin position="1"/>
        <end position="19"/>
    </location>
</feature>
<gene>
    <name evidence="3" type="ORF">HHI36_017824</name>
</gene>
<dbReference type="EMBL" id="JABFTP020000124">
    <property type="protein sequence ID" value="KAL3280335.1"/>
    <property type="molecule type" value="Genomic_DNA"/>
</dbReference>
<feature type="chain" id="PRO_5044819068" evidence="2">
    <location>
        <begin position="20"/>
        <end position="341"/>
    </location>
</feature>
<comment type="caution">
    <text evidence="3">The sequence shown here is derived from an EMBL/GenBank/DDBJ whole genome shotgun (WGS) entry which is preliminary data.</text>
</comment>
<reference evidence="3 4" key="1">
    <citation type="journal article" date="2021" name="BMC Biol.">
        <title>Horizontally acquired antibacterial genes associated with adaptive radiation of ladybird beetles.</title>
        <authorList>
            <person name="Li H.S."/>
            <person name="Tang X.F."/>
            <person name="Huang Y.H."/>
            <person name="Xu Z.Y."/>
            <person name="Chen M.L."/>
            <person name="Du X.Y."/>
            <person name="Qiu B.Y."/>
            <person name="Chen P.T."/>
            <person name="Zhang W."/>
            <person name="Slipinski A."/>
            <person name="Escalona H.E."/>
            <person name="Waterhouse R.M."/>
            <person name="Zwick A."/>
            <person name="Pang H."/>
        </authorList>
    </citation>
    <scope>NUCLEOTIDE SEQUENCE [LARGE SCALE GENOMIC DNA]</scope>
    <source>
        <strain evidence="3">SYSU2018</strain>
    </source>
</reference>
<evidence type="ECO:0000256" key="2">
    <source>
        <dbReference type="SAM" id="SignalP"/>
    </source>
</evidence>
<keyword evidence="1" id="KW-0472">Membrane</keyword>
<dbReference type="InterPro" id="IPR036259">
    <property type="entry name" value="MFS_trans_sf"/>
</dbReference>
<feature type="transmembrane region" description="Helical" evidence="1">
    <location>
        <begin position="12"/>
        <end position="32"/>
    </location>
</feature>
<protein>
    <submittedName>
        <fullName evidence="3">Uncharacterized protein</fullName>
    </submittedName>
</protein>
<keyword evidence="1" id="KW-0812">Transmembrane</keyword>
<evidence type="ECO:0000256" key="1">
    <source>
        <dbReference type="SAM" id="Phobius"/>
    </source>
</evidence>
<evidence type="ECO:0000313" key="4">
    <source>
        <dbReference type="Proteomes" id="UP001516400"/>
    </source>
</evidence>